<accession>A0ACC4ZV18</accession>
<organism evidence="1 2">
    <name type="scientific">Paenibacillus jamilae</name>
    <dbReference type="NCBI Taxonomy" id="114136"/>
    <lineage>
        <taxon>Bacteria</taxon>
        <taxon>Bacillati</taxon>
        <taxon>Bacillota</taxon>
        <taxon>Bacilli</taxon>
        <taxon>Bacillales</taxon>
        <taxon>Paenibacillaceae</taxon>
        <taxon>Paenibacillus</taxon>
    </lineage>
</organism>
<evidence type="ECO:0000313" key="2">
    <source>
        <dbReference type="Proteomes" id="UP000074866"/>
    </source>
</evidence>
<proteinExistence type="predicted"/>
<gene>
    <name evidence="1" type="ORF">NS115_12025</name>
</gene>
<sequence length="302" mass="34055">MDLKELTTFRTIIEEGTFSKAATKLNYAQSTVTNQIQRLEKELGFQLFKRGWDAELTPSGKMYAEEVDGLIQHWNFVMDQAKSLKKEEIGTLHIGVIETATATALPLIIRRFRVHKPNITCHFTVGNTDTLSKGLVDGTLDFAISGEPHSNPSLQFEHLYHEQIAFIVSRNHPFAARSKLQLEDLYEYPLIVGGKNCLYHLRLEKELSGFPSMPFFYSISQISSIPSFVNTIPSVGVVLSSMPLQKDLVAIPLQLTDPNIPIGLLQNNQHPQYLTSARRLFMQLVKEQWGMTPVGAENIEIL</sequence>
<comment type="caution">
    <text evidence="1">The sequence shown here is derived from an EMBL/GenBank/DDBJ whole genome shotgun (WGS) entry which is preliminary data.</text>
</comment>
<protein>
    <submittedName>
        <fullName evidence="1">Transcriptional regulator</fullName>
    </submittedName>
</protein>
<evidence type="ECO:0000313" key="1">
    <source>
        <dbReference type="EMBL" id="KTS82309.1"/>
    </source>
</evidence>
<keyword evidence="2" id="KW-1185">Reference proteome</keyword>
<name>A0ACC4ZV18_9BACL</name>
<reference evidence="1 2" key="1">
    <citation type="journal article" date="2016" name="Front. Microbiol.">
        <title>Genomic Resource of Rice Seed Associated Bacteria.</title>
        <authorList>
            <person name="Midha S."/>
            <person name="Bansal K."/>
            <person name="Sharma S."/>
            <person name="Kumar N."/>
            <person name="Patil P.P."/>
            <person name="Chaudhry V."/>
            <person name="Patil P.B."/>
        </authorList>
    </citation>
    <scope>NUCLEOTIDE SEQUENCE [LARGE SCALE GENOMIC DNA]</scope>
    <source>
        <strain evidence="1 2">NS115</strain>
    </source>
</reference>
<dbReference type="EMBL" id="LDRX01000050">
    <property type="protein sequence ID" value="KTS82309.1"/>
    <property type="molecule type" value="Genomic_DNA"/>
</dbReference>
<dbReference type="Proteomes" id="UP000074866">
    <property type="component" value="Unassembled WGS sequence"/>
</dbReference>